<feature type="domain" description="HTH CENPB-type" evidence="2">
    <location>
        <begin position="48"/>
        <end position="99"/>
    </location>
</feature>
<name>A0A915ZNL6_9GLOM</name>
<dbReference type="Proteomes" id="UP000684084">
    <property type="component" value="Unassembled WGS sequence"/>
</dbReference>
<reference evidence="3" key="1">
    <citation type="submission" date="2020-05" db="EMBL/GenBank/DDBJ databases">
        <authorList>
            <person name="Rincon C."/>
            <person name="Sanders R I."/>
            <person name="Robbins C."/>
            <person name="Chaturvedi A."/>
        </authorList>
    </citation>
    <scope>NUCLEOTIDE SEQUENCE</scope>
    <source>
        <strain evidence="3">CHB12</strain>
    </source>
</reference>
<dbReference type="OrthoDB" id="2447222at2759"/>
<evidence type="ECO:0000313" key="4">
    <source>
        <dbReference type="Proteomes" id="UP000684084"/>
    </source>
</evidence>
<evidence type="ECO:0000259" key="2">
    <source>
        <dbReference type="Pfam" id="PF03221"/>
    </source>
</evidence>
<organism evidence="3 4">
    <name type="scientific">Rhizophagus irregularis</name>
    <dbReference type="NCBI Taxonomy" id="588596"/>
    <lineage>
        <taxon>Eukaryota</taxon>
        <taxon>Fungi</taxon>
        <taxon>Fungi incertae sedis</taxon>
        <taxon>Mucoromycota</taxon>
        <taxon>Glomeromycotina</taxon>
        <taxon>Glomeromycetes</taxon>
        <taxon>Glomerales</taxon>
        <taxon>Glomeraceae</taxon>
        <taxon>Rhizophagus</taxon>
    </lineage>
</organism>
<dbReference type="AlphaFoldDB" id="A0A915ZNL6"/>
<sequence length="154" mass="17655">MPPIRSQKTNLTQQTHVNIKKEIYKQKWLSVLFTSQFSHTFCQRSVQFSEVDKAMQIWTSQAIAAGLPLSDMILQQKGLEFAKMFNMDDKLKCANGWMYSTEEANSAPIESLPEEHVCLHALLAKYDKEDIYNADEIGLFFRMESNQTLGTSPI</sequence>
<protein>
    <recommendedName>
        <fullName evidence="2">HTH CENPB-type domain-containing protein</fullName>
    </recommendedName>
</protein>
<accession>A0A915ZNL6</accession>
<dbReference type="VEuPathDB" id="FungiDB:RhiirFUN_001184"/>
<evidence type="ECO:0000256" key="1">
    <source>
        <dbReference type="ARBA" id="ARBA00023125"/>
    </source>
</evidence>
<comment type="caution">
    <text evidence="3">The sequence shown here is derived from an EMBL/GenBank/DDBJ whole genome shotgun (WGS) entry which is preliminary data.</text>
</comment>
<dbReference type="EMBL" id="CAGKOT010000045">
    <property type="protein sequence ID" value="CAB5382056.1"/>
    <property type="molecule type" value="Genomic_DNA"/>
</dbReference>
<dbReference type="Pfam" id="PF03221">
    <property type="entry name" value="HTH_Tnp_Tc5"/>
    <property type="match status" value="1"/>
</dbReference>
<proteinExistence type="predicted"/>
<dbReference type="InterPro" id="IPR006600">
    <property type="entry name" value="HTH_CenpB_DNA-bd_dom"/>
</dbReference>
<dbReference type="GO" id="GO:0003677">
    <property type="term" value="F:DNA binding"/>
    <property type="evidence" value="ECO:0007669"/>
    <property type="project" value="UniProtKB-KW"/>
</dbReference>
<keyword evidence="1" id="KW-0238">DNA-binding</keyword>
<evidence type="ECO:0000313" key="3">
    <source>
        <dbReference type="EMBL" id="CAB5382056.1"/>
    </source>
</evidence>
<gene>
    <name evidence="3" type="ORF">CHRIB12_LOCUS17805</name>
</gene>